<gene>
    <name evidence="1" type="ORF">LCGC14_0337490</name>
</gene>
<name>A0A0F9TXP1_9ZZZZ</name>
<dbReference type="EMBL" id="LAZR01000243">
    <property type="protein sequence ID" value="KKN79727.1"/>
    <property type="molecule type" value="Genomic_DNA"/>
</dbReference>
<sequence>MVDFKIIQARKRWLHLASTFFFNVKHDFIQEAWIGDDHMINHLTEKLKDWRDHFNTPHTNSPQVLAYFIRDLDDNNLKILQKYIEQNAETYN</sequence>
<comment type="caution">
    <text evidence="1">The sequence shown here is derived from an EMBL/GenBank/DDBJ whole genome shotgun (WGS) entry which is preliminary data.</text>
</comment>
<proteinExistence type="predicted"/>
<evidence type="ECO:0000313" key="1">
    <source>
        <dbReference type="EMBL" id="KKN79727.1"/>
    </source>
</evidence>
<dbReference type="AlphaFoldDB" id="A0A0F9TXP1"/>
<reference evidence="1" key="1">
    <citation type="journal article" date="2015" name="Nature">
        <title>Complex archaea that bridge the gap between prokaryotes and eukaryotes.</title>
        <authorList>
            <person name="Spang A."/>
            <person name="Saw J.H."/>
            <person name="Jorgensen S.L."/>
            <person name="Zaremba-Niedzwiedzka K."/>
            <person name="Martijn J."/>
            <person name="Lind A.E."/>
            <person name="van Eijk R."/>
            <person name="Schleper C."/>
            <person name="Guy L."/>
            <person name="Ettema T.J."/>
        </authorList>
    </citation>
    <scope>NUCLEOTIDE SEQUENCE</scope>
</reference>
<organism evidence="1">
    <name type="scientific">marine sediment metagenome</name>
    <dbReference type="NCBI Taxonomy" id="412755"/>
    <lineage>
        <taxon>unclassified sequences</taxon>
        <taxon>metagenomes</taxon>
        <taxon>ecological metagenomes</taxon>
    </lineage>
</organism>
<protein>
    <submittedName>
        <fullName evidence="1">Uncharacterized protein</fullName>
    </submittedName>
</protein>
<accession>A0A0F9TXP1</accession>